<dbReference type="Proteomes" id="UP000634919">
    <property type="component" value="Unassembled WGS sequence"/>
</dbReference>
<dbReference type="PANTHER" id="PTHR43667">
    <property type="entry name" value="CYCLOPROPANE-FATTY-ACYL-PHOSPHOLIPID SYNTHASE"/>
    <property type="match status" value="1"/>
</dbReference>
<reference evidence="6 7" key="1">
    <citation type="submission" date="2020-08" db="EMBL/GenBank/DDBJ databases">
        <title>A Genomic Blueprint of the Chicken Gut Microbiome.</title>
        <authorList>
            <person name="Gilroy R."/>
            <person name="Ravi A."/>
            <person name="Getino M."/>
            <person name="Pursley I."/>
            <person name="Horton D.L."/>
            <person name="Alikhan N.-F."/>
            <person name="Baker D."/>
            <person name="Gharbi K."/>
            <person name="Hall N."/>
            <person name="Watson M."/>
            <person name="Adriaenssens E.M."/>
            <person name="Foster-Nyarko E."/>
            <person name="Jarju S."/>
            <person name="Secka A."/>
            <person name="Antonio M."/>
            <person name="Oren A."/>
            <person name="Chaudhuri R."/>
            <person name="La Ragione R.M."/>
            <person name="Hildebrand F."/>
            <person name="Pallen M.J."/>
        </authorList>
    </citation>
    <scope>NUCLEOTIDE SEQUENCE [LARGE SCALE GENOMIC DNA]</scope>
    <source>
        <strain evidence="6 7">Sa2CVA6</strain>
    </source>
</reference>
<protein>
    <submittedName>
        <fullName evidence="6">Class I SAM-dependent methyltransferase</fullName>
    </submittedName>
</protein>
<evidence type="ECO:0000256" key="5">
    <source>
        <dbReference type="ARBA" id="ARBA00023098"/>
    </source>
</evidence>
<dbReference type="PIRSF" id="PIRSF003085">
    <property type="entry name" value="CMAS"/>
    <property type="match status" value="1"/>
</dbReference>
<dbReference type="SUPFAM" id="SSF53335">
    <property type="entry name" value="S-adenosyl-L-methionine-dependent methyltransferases"/>
    <property type="match status" value="1"/>
</dbReference>
<keyword evidence="3" id="KW-0808">Transferase</keyword>
<evidence type="ECO:0000256" key="2">
    <source>
        <dbReference type="ARBA" id="ARBA00022603"/>
    </source>
</evidence>
<dbReference type="Pfam" id="PF02353">
    <property type="entry name" value="CMAS"/>
    <property type="match status" value="1"/>
</dbReference>
<keyword evidence="2 6" id="KW-0489">Methyltransferase</keyword>
<dbReference type="InterPro" id="IPR050723">
    <property type="entry name" value="CFA/CMAS"/>
</dbReference>
<dbReference type="GO" id="GO:0008168">
    <property type="term" value="F:methyltransferase activity"/>
    <property type="evidence" value="ECO:0007669"/>
    <property type="project" value="UniProtKB-KW"/>
</dbReference>
<dbReference type="GO" id="GO:0032259">
    <property type="term" value="P:methylation"/>
    <property type="evidence" value="ECO:0007669"/>
    <property type="project" value="UniProtKB-KW"/>
</dbReference>
<keyword evidence="7" id="KW-1185">Reference proteome</keyword>
<gene>
    <name evidence="6" type="ORF">H9646_16115</name>
</gene>
<dbReference type="InterPro" id="IPR029063">
    <property type="entry name" value="SAM-dependent_MTases_sf"/>
</dbReference>
<dbReference type="InterPro" id="IPR003333">
    <property type="entry name" value="CMAS"/>
</dbReference>
<dbReference type="PANTHER" id="PTHR43667:SF2">
    <property type="entry name" value="FATTY ACID C-METHYL TRANSFERASE"/>
    <property type="match status" value="1"/>
</dbReference>
<sequence length="407" mass="46673">MHPTAPTSATTALPTDLPAFVRTGLRLLEGIRHGSLLLELPDGRQLRYGMNSSPYAAIRLRNWNVFHAVMRSGDIGLAESYIDEDWTTPHLADLFCLLLANRDSLESLVYGSWWGRLAYRLRHVLRRNTKTNSRKNIHAHYDLGNSFYQLWLDPSMNYSSAWFEGNLHSDFTQAQHAKVRSALSRAGVQPNQRILEIGCGWGALAEMAATEFQAEVVGVTLSTEQLEYGLQRMEKSGVQERVDLRLQDYRDIQDAPFDAICSIEMIEAVGQEYWPTYFRHMHRLLKPGGKACVQAIVIDDKLFDRYVQGTDFIQQYIFPGGCLPSPARIREEAAGAGLRVQEEFAFGQDYAETLRRWHQRFVQQRGQVLMQGFDTRFLHTWEFYLAYCEAAFSMRNIDVVQYTLVKD</sequence>
<keyword evidence="5" id="KW-0443">Lipid metabolism</keyword>
<organism evidence="6 7">
    <name type="scientific">Comamonas avium</name>
    <dbReference type="NCBI Taxonomy" id="2762231"/>
    <lineage>
        <taxon>Bacteria</taxon>
        <taxon>Pseudomonadati</taxon>
        <taxon>Pseudomonadota</taxon>
        <taxon>Betaproteobacteria</taxon>
        <taxon>Burkholderiales</taxon>
        <taxon>Comamonadaceae</taxon>
        <taxon>Comamonas</taxon>
    </lineage>
</organism>
<proteinExistence type="inferred from homology"/>
<dbReference type="Gene3D" id="3.40.50.150">
    <property type="entry name" value="Vaccinia Virus protein VP39"/>
    <property type="match status" value="1"/>
</dbReference>
<name>A0ABR8SET3_9BURK</name>
<evidence type="ECO:0000313" key="6">
    <source>
        <dbReference type="EMBL" id="MBD7961998.1"/>
    </source>
</evidence>
<comment type="similarity">
    <text evidence="1">Belongs to the CFA/CMAS family.</text>
</comment>
<evidence type="ECO:0000256" key="1">
    <source>
        <dbReference type="ARBA" id="ARBA00010815"/>
    </source>
</evidence>
<accession>A0ABR8SET3</accession>
<evidence type="ECO:0000256" key="3">
    <source>
        <dbReference type="ARBA" id="ARBA00022679"/>
    </source>
</evidence>
<dbReference type="RefSeq" id="WP_191724405.1">
    <property type="nucleotide sequence ID" value="NZ_JACSQK010000008.1"/>
</dbReference>
<evidence type="ECO:0000313" key="7">
    <source>
        <dbReference type="Proteomes" id="UP000634919"/>
    </source>
</evidence>
<dbReference type="CDD" id="cd02440">
    <property type="entry name" value="AdoMet_MTases"/>
    <property type="match status" value="1"/>
</dbReference>
<comment type="caution">
    <text evidence="6">The sequence shown here is derived from an EMBL/GenBank/DDBJ whole genome shotgun (WGS) entry which is preliminary data.</text>
</comment>
<evidence type="ECO:0000256" key="4">
    <source>
        <dbReference type="ARBA" id="ARBA00022691"/>
    </source>
</evidence>
<dbReference type="EMBL" id="JACSQK010000008">
    <property type="protein sequence ID" value="MBD7961998.1"/>
    <property type="molecule type" value="Genomic_DNA"/>
</dbReference>
<keyword evidence="4" id="KW-0949">S-adenosyl-L-methionine</keyword>